<evidence type="ECO:0000256" key="4">
    <source>
        <dbReference type="ARBA" id="ARBA00022807"/>
    </source>
</evidence>
<dbReference type="GO" id="GO:0006508">
    <property type="term" value="P:proteolysis"/>
    <property type="evidence" value="ECO:0007669"/>
    <property type="project" value="UniProtKB-KW"/>
</dbReference>
<organism evidence="7 8">
    <name type="scientific">Cocleimonas flava</name>
    <dbReference type="NCBI Taxonomy" id="634765"/>
    <lineage>
        <taxon>Bacteria</taxon>
        <taxon>Pseudomonadati</taxon>
        <taxon>Pseudomonadota</taxon>
        <taxon>Gammaproteobacteria</taxon>
        <taxon>Thiotrichales</taxon>
        <taxon>Thiotrichaceae</taxon>
        <taxon>Cocleimonas</taxon>
    </lineage>
</organism>
<reference evidence="7 8" key="1">
    <citation type="submission" date="2019-03" db="EMBL/GenBank/DDBJ databases">
        <title>Genomic Encyclopedia of Type Strains, Phase IV (KMG-IV): sequencing the most valuable type-strain genomes for metagenomic binning, comparative biology and taxonomic classification.</title>
        <authorList>
            <person name="Goeker M."/>
        </authorList>
    </citation>
    <scope>NUCLEOTIDE SEQUENCE [LARGE SCALE GENOMIC DNA]</scope>
    <source>
        <strain evidence="7 8">DSM 24830</strain>
    </source>
</reference>
<evidence type="ECO:0000256" key="1">
    <source>
        <dbReference type="ARBA" id="ARBA00007074"/>
    </source>
</evidence>
<feature type="chain" id="PRO_5020961945" evidence="5">
    <location>
        <begin position="26"/>
        <end position="189"/>
    </location>
</feature>
<protein>
    <submittedName>
        <fullName evidence="7">Murein DD-endopeptidase</fullName>
    </submittedName>
</protein>
<evidence type="ECO:0000256" key="2">
    <source>
        <dbReference type="ARBA" id="ARBA00022670"/>
    </source>
</evidence>
<dbReference type="PANTHER" id="PTHR47053:SF1">
    <property type="entry name" value="MUREIN DD-ENDOPEPTIDASE MEPH-RELATED"/>
    <property type="match status" value="1"/>
</dbReference>
<comment type="caution">
    <text evidence="7">The sequence shown here is derived from an EMBL/GenBank/DDBJ whole genome shotgun (WGS) entry which is preliminary data.</text>
</comment>
<keyword evidence="3" id="KW-0378">Hydrolase</keyword>
<gene>
    <name evidence="7" type="ORF">EV695_0832</name>
</gene>
<dbReference type="RefSeq" id="WP_131904635.1">
    <property type="nucleotide sequence ID" value="NZ_BAAAFU010000008.1"/>
</dbReference>
<comment type="similarity">
    <text evidence="1">Belongs to the peptidase C40 family.</text>
</comment>
<keyword evidence="8" id="KW-1185">Reference proteome</keyword>
<feature type="signal peptide" evidence="5">
    <location>
        <begin position="1"/>
        <end position="25"/>
    </location>
</feature>
<dbReference type="SUPFAM" id="SSF54001">
    <property type="entry name" value="Cysteine proteinases"/>
    <property type="match status" value="1"/>
</dbReference>
<dbReference type="InterPro" id="IPR051202">
    <property type="entry name" value="Peptidase_C40"/>
</dbReference>
<dbReference type="GO" id="GO:0008234">
    <property type="term" value="F:cysteine-type peptidase activity"/>
    <property type="evidence" value="ECO:0007669"/>
    <property type="project" value="UniProtKB-KW"/>
</dbReference>
<sequence>MKRLKAVSMGLFVVSLFCIQGTSFANSPKKKVDVDLNHAYNVLVKGNSKPATNKHSNRKATVKKTTPHKYKALQIAKKQINKRYKWGGANPNKGFDCSGLIQYAYKMIKVNVPRSAAAQYKHAKRVALKHLEVGDLVFFHTRRTRAKVNHVGIYLGGNKFIHAPRRGKNVSVASFNSYWRKKFVGAGRV</sequence>
<dbReference type="PANTHER" id="PTHR47053">
    <property type="entry name" value="MUREIN DD-ENDOPEPTIDASE MEPH-RELATED"/>
    <property type="match status" value="1"/>
</dbReference>
<dbReference type="EMBL" id="SMFQ01000002">
    <property type="protein sequence ID" value="TCJ88971.1"/>
    <property type="molecule type" value="Genomic_DNA"/>
</dbReference>
<evidence type="ECO:0000256" key="3">
    <source>
        <dbReference type="ARBA" id="ARBA00022801"/>
    </source>
</evidence>
<dbReference type="InterPro" id="IPR000064">
    <property type="entry name" value="NLP_P60_dom"/>
</dbReference>
<keyword evidence="4" id="KW-0788">Thiol protease</keyword>
<evidence type="ECO:0000259" key="6">
    <source>
        <dbReference type="PROSITE" id="PS51935"/>
    </source>
</evidence>
<dbReference type="AlphaFoldDB" id="A0A4R1FDP4"/>
<dbReference type="Pfam" id="PF00877">
    <property type="entry name" value="NLPC_P60"/>
    <property type="match status" value="1"/>
</dbReference>
<dbReference type="Gene3D" id="3.90.1720.10">
    <property type="entry name" value="endopeptidase domain like (from Nostoc punctiforme)"/>
    <property type="match status" value="1"/>
</dbReference>
<feature type="domain" description="NlpC/P60" evidence="6">
    <location>
        <begin position="66"/>
        <end position="189"/>
    </location>
</feature>
<evidence type="ECO:0000313" key="8">
    <source>
        <dbReference type="Proteomes" id="UP000294887"/>
    </source>
</evidence>
<dbReference type="InterPro" id="IPR038765">
    <property type="entry name" value="Papain-like_cys_pep_sf"/>
</dbReference>
<dbReference type="PROSITE" id="PS51935">
    <property type="entry name" value="NLPC_P60"/>
    <property type="match status" value="1"/>
</dbReference>
<keyword evidence="2" id="KW-0645">Protease</keyword>
<proteinExistence type="inferred from homology"/>
<evidence type="ECO:0000313" key="7">
    <source>
        <dbReference type="EMBL" id="TCJ88971.1"/>
    </source>
</evidence>
<dbReference type="OrthoDB" id="9807055at2"/>
<accession>A0A4R1FDP4</accession>
<evidence type="ECO:0000256" key="5">
    <source>
        <dbReference type="SAM" id="SignalP"/>
    </source>
</evidence>
<dbReference type="Proteomes" id="UP000294887">
    <property type="component" value="Unassembled WGS sequence"/>
</dbReference>
<name>A0A4R1FDP4_9GAMM</name>
<keyword evidence="5" id="KW-0732">Signal</keyword>